<dbReference type="SUPFAM" id="SSF56300">
    <property type="entry name" value="Metallo-dependent phosphatases"/>
    <property type="match status" value="1"/>
</dbReference>
<gene>
    <name evidence="1" type="ORF">FGL85_01100</name>
</gene>
<evidence type="ECO:0000313" key="1">
    <source>
        <dbReference type="EMBL" id="QEA41231.1"/>
    </source>
</evidence>
<reference evidence="1 2" key="1">
    <citation type="submission" date="2019-06" db="EMBL/GenBank/DDBJ databases">
        <title>Genome analyses of bacteria isolated from kimchi.</title>
        <authorList>
            <person name="Lee S."/>
            <person name="Ahn S."/>
            <person name="Roh S."/>
        </authorList>
    </citation>
    <scope>NUCLEOTIDE SEQUENCE [LARGE SCALE GENOMIC DNA]</scope>
    <source>
        <strain evidence="1 2">CBA3630</strain>
    </source>
</reference>
<accession>A0A5B8SXP8</accession>
<dbReference type="Proteomes" id="UP000321296">
    <property type="component" value="Chromosome"/>
</dbReference>
<proteinExistence type="predicted"/>
<protein>
    <submittedName>
        <fullName evidence="1">Helix-turn-helix domain-containing protein</fullName>
    </submittedName>
</protein>
<dbReference type="EMBL" id="CP042383">
    <property type="protein sequence ID" value="QEA41231.1"/>
    <property type="molecule type" value="Genomic_DNA"/>
</dbReference>
<dbReference type="InterPro" id="IPR029052">
    <property type="entry name" value="Metallo-depent_PP-like"/>
</dbReference>
<name>A0A5B8SXP8_LEUPS</name>
<dbReference type="AlphaFoldDB" id="A0A5B8SXP8"/>
<sequence>MGYTKWTDEHKNMVIELGKQGLSSRKIAQRLFDEFGENFSRRTVSQYLSTGSTNGRVRTKYNQQPDTKVKDVQRGTEIVINKDGSTTSTTTIENMNREKAKDIDFVLRAHGFAPEDWDIVSAKSNFWQQNSQEENGLIDLCQSKITVKPKVDNDIKRAVEVLTRDIKPIKVQQTISPSRKRNLVIPITDNHWGITHLSDVQDKLAELLDIIKQGYGTIVIEMIGDMLHSDKINSTETVSGTVLEDVDMPKAIDEAMQFTEAIVVTALQNANTVMIESVGGNHDFDISYMFMIWIKERFKQDQVDVNNRYRTAYLLGHVLISIQHGNVNRKNPAQILANECRNLWGIATTTEIHSGHLHFDKTEDQNGVVFRQFSTPKPSDDWETMNGFVGSNKLMYALEYNDDRLKVEHFI</sequence>
<evidence type="ECO:0000313" key="2">
    <source>
        <dbReference type="Proteomes" id="UP000321296"/>
    </source>
</evidence>
<dbReference type="KEGG" id="lpse:FGL85_01100"/>
<organism evidence="1 2">
    <name type="scientific">Leuconostoc pseudomesenteroides</name>
    <dbReference type="NCBI Taxonomy" id="33968"/>
    <lineage>
        <taxon>Bacteria</taxon>
        <taxon>Bacillati</taxon>
        <taxon>Bacillota</taxon>
        <taxon>Bacilli</taxon>
        <taxon>Lactobacillales</taxon>
        <taxon>Lactobacillaceae</taxon>
        <taxon>Leuconostoc</taxon>
    </lineage>
</organism>
<dbReference type="RefSeq" id="WP_147651087.1">
    <property type="nucleotide sequence ID" value="NZ_CP042383.1"/>
</dbReference>